<dbReference type="Proteomes" id="UP001237642">
    <property type="component" value="Unassembled WGS sequence"/>
</dbReference>
<evidence type="ECO:0000256" key="3">
    <source>
        <dbReference type="ARBA" id="ARBA00022692"/>
    </source>
</evidence>
<feature type="transmembrane region" description="Helical" evidence="8">
    <location>
        <begin position="163"/>
        <end position="185"/>
    </location>
</feature>
<feature type="transmembrane region" description="Helical" evidence="8">
    <location>
        <begin position="443"/>
        <end position="460"/>
    </location>
</feature>
<dbReference type="GO" id="GO:0016020">
    <property type="term" value="C:membrane"/>
    <property type="evidence" value="ECO:0007669"/>
    <property type="project" value="UniProtKB-SubCell"/>
</dbReference>
<protein>
    <submittedName>
        <fullName evidence="9">Proton-dependent oligopeptide transporter family</fullName>
    </submittedName>
</protein>
<keyword evidence="5 8" id="KW-0472">Membrane</keyword>
<evidence type="ECO:0000256" key="7">
    <source>
        <dbReference type="SAM" id="MobiDB-lite"/>
    </source>
</evidence>
<dbReference type="Pfam" id="PF00854">
    <property type="entry name" value="PTR2"/>
    <property type="match status" value="1"/>
</dbReference>
<dbReference type="InterPro" id="IPR000109">
    <property type="entry name" value="POT_fam"/>
</dbReference>
<evidence type="ECO:0000313" key="10">
    <source>
        <dbReference type="Proteomes" id="UP001237642"/>
    </source>
</evidence>
<keyword evidence="3 8" id="KW-0812">Transmembrane</keyword>
<dbReference type="SUPFAM" id="SSF103473">
    <property type="entry name" value="MFS general substrate transporter"/>
    <property type="match status" value="1"/>
</dbReference>
<dbReference type="PANTHER" id="PTHR11654">
    <property type="entry name" value="OLIGOPEPTIDE TRANSPORTER-RELATED"/>
    <property type="match status" value="1"/>
</dbReference>
<dbReference type="Gene3D" id="1.20.1250.20">
    <property type="entry name" value="MFS general substrate transporter like domains"/>
    <property type="match status" value="1"/>
</dbReference>
<keyword evidence="10" id="KW-1185">Reference proteome</keyword>
<feature type="compositionally biased region" description="Polar residues" evidence="7">
    <location>
        <begin position="19"/>
        <end position="32"/>
    </location>
</feature>
<evidence type="ECO:0000256" key="2">
    <source>
        <dbReference type="ARBA" id="ARBA00005982"/>
    </source>
</evidence>
<comment type="caution">
    <text evidence="9">The sequence shown here is derived from an EMBL/GenBank/DDBJ whole genome shotgun (WGS) entry which is preliminary data.</text>
</comment>
<feature type="transmembrane region" description="Helical" evidence="8">
    <location>
        <begin position="358"/>
        <end position="382"/>
    </location>
</feature>
<reference evidence="9" key="1">
    <citation type="submission" date="2023-02" db="EMBL/GenBank/DDBJ databases">
        <title>Genome of toxic invasive species Heracleum sosnowskyi carries increased number of genes despite the absence of recent whole-genome duplications.</title>
        <authorList>
            <person name="Schelkunov M."/>
            <person name="Shtratnikova V."/>
            <person name="Makarenko M."/>
            <person name="Klepikova A."/>
            <person name="Omelchenko D."/>
            <person name="Novikova G."/>
            <person name="Obukhova E."/>
            <person name="Bogdanov V."/>
            <person name="Penin A."/>
            <person name="Logacheva M."/>
        </authorList>
    </citation>
    <scope>NUCLEOTIDE SEQUENCE</scope>
    <source>
        <strain evidence="9">Hsosn_3</strain>
        <tissue evidence="9">Leaf</tissue>
    </source>
</reference>
<dbReference type="GO" id="GO:0022857">
    <property type="term" value="F:transmembrane transporter activity"/>
    <property type="evidence" value="ECO:0007669"/>
    <property type="project" value="InterPro"/>
</dbReference>
<name>A0AAD8MV29_9APIA</name>
<sequence length="613" mass="67751">MEMQEASTRNYENKGFNIGSISQDSTSNTTSVDWRGRPSNPKQHGGMKAASFVLGVQAFEIMGIAAVGNNLITYVINEMHYSLSRSANIVTNFIGTLFIFALLGGFLSDSYLGCFWTMLIFGFLELSGFILLSVQAHLPQLKPPQCNIMTDGDDCIEAKGIKALIFFVALYLVALGSGCVKPNMISHGADQFNKDDSKQSKKLSTYFNAAYFAFSIGELVALTLLVWLQTHSGMDVGFGVSAVAMGLGLMSLVCGTLFYKNKPPQGSILTPIAQVFVAAFYKRNKVCPSDPQLLHGGGGRGAPNTNTIMSFDVGHSQYTTRFRFLDKACIKMEEGNNTSTESPWKLCTINQVEQVKTLITVIPIFACTIIFNTTLAQLQTFSVQQGSSMNSKLTTSFHVPPASLQAIPYIILIFLVPLYDTFFVPLARKITGHESGITPLKRIGFGLFVATFSMVAAAVMEQKRRVAAVKYNEIISIFWITPQYLIFGLSEMFTAIGLIEFFYKQKITGMQSFLTAMTYCSYSFGFYLSSLLVSLVNKITSTSSNHGWLVENDLNNDRLDLFYWLLAGLSFINFLNYLFWAKWYSDSPSALNNASRYSDCNPAKVTGDDTNMV</sequence>
<comment type="subcellular location">
    <subcellularLocation>
        <location evidence="1">Membrane</location>
        <topology evidence="1">Multi-pass membrane protein</topology>
    </subcellularLocation>
</comment>
<feature type="transmembrane region" description="Helical" evidence="8">
    <location>
        <begin position="561"/>
        <end position="580"/>
    </location>
</feature>
<organism evidence="9 10">
    <name type="scientific">Heracleum sosnowskyi</name>
    <dbReference type="NCBI Taxonomy" id="360622"/>
    <lineage>
        <taxon>Eukaryota</taxon>
        <taxon>Viridiplantae</taxon>
        <taxon>Streptophyta</taxon>
        <taxon>Embryophyta</taxon>
        <taxon>Tracheophyta</taxon>
        <taxon>Spermatophyta</taxon>
        <taxon>Magnoliopsida</taxon>
        <taxon>eudicotyledons</taxon>
        <taxon>Gunneridae</taxon>
        <taxon>Pentapetalae</taxon>
        <taxon>asterids</taxon>
        <taxon>campanulids</taxon>
        <taxon>Apiales</taxon>
        <taxon>Apiaceae</taxon>
        <taxon>Apioideae</taxon>
        <taxon>apioid superclade</taxon>
        <taxon>Tordylieae</taxon>
        <taxon>Tordyliinae</taxon>
        <taxon>Heracleum</taxon>
    </lineage>
</organism>
<feature type="transmembrane region" description="Helical" evidence="8">
    <location>
        <begin position="114"/>
        <end position="134"/>
    </location>
</feature>
<feature type="compositionally biased region" description="Polar residues" evidence="7">
    <location>
        <begin position="1"/>
        <end position="10"/>
    </location>
</feature>
<proteinExistence type="inferred from homology"/>
<dbReference type="EMBL" id="JAUIZM010000005">
    <property type="protein sequence ID" value="KAK1385817.1"/>
    <property type="molecule type" value="Genomic_DNA"/>
</dbReference>
<dbReference type="AlphaFoldDB" id="A0AAD8MV29"/>
<evidence type="ECO:0000256" key="6">
    <source>
        <dbReference type="ARBA" id="ARBA00044504"/>
    </source>
</evidence>
<keyword evidence="4 8" id="KW-1133">Transmembrane helix</keyword>
<feature type="region of interest" description="Disordered" evidence="7">
    <location>
        <begin position="1"/>
        <end position="45"/>
    </location>
</feature>
<comment type="similarity">
    <text evidence="2">Belongs to the major facilitator superfamily. Proton-dependent oligopeptide transporter (POT/PTR) (TC 2.A.17) family.</text>
</comment>
<evidence type="ECO:0000313" key="9">
    <source>
        <dbReference type="EMBL" id="KAK1385817.1"/>
    </source>
</evidence>
<reference evidence="9" key="2">
    <citation type="submission" date="2023-05" db="EMBL/GenBank/DDBJ databases">
        <authorList>
            <person name="Schelkunov M.I."/>
        </authorList>
    </citation>
    <scope>NUCLEOTIDE SEQUENCE</scope>
    <source>
        <strain evidence="9">Hsosn_3</strain>
        <tissue evidence="9">Leaf</tissue>
    </source>
</reference>
<dbReference type="CDD" id="cd17414">
    <property type="entry name" value="MFS_NPF4"/>
    <property type="match status" value="1"/>
</dbReference>
<gene>
    <name evidence="9" type="ORF">POM88_023552</name>
</gene>
<evidence type="ECO:0000256" key="8">
    <source>
        <dbReference type="SAM" id="Phobius"/>
    </source>
</evidence>
<accession>A0AAD8MV29</accession>
<dbReference type="InterPro" id="IPR036259">
    <property type="entry name" value="MFS_trans_sf"/>
</dbReference>
<feature type="transmembrane region" description="Helical" evidence="8">
    <location>
        <begin position="89"/>
        <end position="107"/>
    </location>
</feature>
<evidence type="ECO:0000256" key="4">
    <source>
        <dbReference type="ARBA" id="ARBA00022989"/>
    </source>
</evidence>
<feature type="transmembrane region" description="Helical" evidence="8">
    <location>
        <begin position="402"/>
        <end position="422"/>
    </location>
</feature>
<feature type="transmembrane region" description="Helical" evidence="8">
    <location>
        <begin position="206"/>
        <end position="230"/>
    </location>
</feature>
<feature type="transmembrane region" description="Helical" evidence="8">
    <location>
        <begin position="524"/>
        <end position="541"/>
    </location>
</feature>
<feature type="transmembrane region" description="Helical" evidence="8">
    <location>
        <begin position="52"/>
        <end position="77"/>
    </location>
</feature>
<feature type="transmembrane region" description="Helical" evidence="8">
    <location>
        <begin position="480"/>
        <end position="503"/>
    </location>
</feature>
<evidence type="ECO:0000256" key="1">
    <source>
        <dbReference type="ARBA" id="ARBA00004141"/>
    </source>
</evidence>
<evidence type="ECO:0000256" key="5">
    <source>
        <dbReference type="ARBA" id="ARBA00023136"/>
    </source>
</evidence>
<feature type="transmembrane region" description="Helical" evidence="8">
    <location>
        <begin position="236"/>
        <end position="259"/>
    </location>
</feature>
<comment type="similarity">
    <text evidence="6">Belongs to the major facilitator superfamily. Phosphate:H(+) symporter (TC 2.A.1.9) family.</text>
</comment>